<evidence type="ECO:0000313" key="2">
    <source>
        <dbReference type="EMBL" id="CEL01892.1"/>
    </source>
</evidence>
<reference evidence="3" key="1">
    <citation type="journal article" date="2016" name="Genome Announc.">
        <title>Draft genome sequences of fungus Aspergillus calidoustus.</title>
        <authorList>
            <person name="Horn F."/>
            <person name="Linde J."/>
            <person name="Mattern D.J."/>
            <person name="Walther G."/>
            <person name="Guthke R."/>
            <person name="Scherlach K."/>
            <person name="Martin K."/>
            <person name="Brakhage A.A."/>
            <person name="Petzke L."/>
            <person name="Valiante V."/>
        </authorList>
    </citation>
    <scope>NUCLEOTIDE SEQUENCE [LARGE SCALE GENOMIC DNA]</scope>
    <source>
        <strain evidence="3">SF006504</strain>
    </source>
</reference>
<dbReference type="OMA" id="AFPWTGC"/>
<gene>
    <name evidence="2" type="ORF">ASPCAL01468</name>
</gene>
<accession>A0A0U5GMB9</accession>
<evidence type="ECO:0000313" key="3">
    <source>
        <dbReference type="Proteomes" id="UP000054771"/>
    </source>
</evidence>
<feature type="region of interest" description="Disordered" evidence="1">
    <location>
        <begin position="634"/>
        <end position="664"/>
    </location>
</feature>
<dbReference type="Proteomes" id="UP000054771">
    <property type="component" value="Unassembled WGS sequence"/>
</dbReference>
<proteinExistence type="predicted"/>
<dbReference type="OrthoDB" id="3549294at2759"/>
<dbReference type="AlphaFoldDB" id="A0A0U5GMB9"/>
<protein>
    <submittedName>
        <fullName evidence="2">Uncharacterized protein</fullName>
    </submittedName>
</protein>
<feature type="compositionally biased region" description="Low complexity" evidence="1">
    <location>
        <begin position="638"/>
        <end position="647"/>
    </location>
</feature>
<keyword evidence="3" id="KW-1185">Reference proteome</keyword>
<dbReference type="EMBL" id="CDMC01000001">
    <property type="protein sequence ID" value="CEL01892.1"/>
    <property type="molecule type" value="Genomic_DNA"/>
</dbReference>
<organism evidence="2 3">
    <name type="scientific">Aspergillus calidoustus</name>
    <dbReference type="NCBI Taxonomy" id="454130"/>
    <lineage>
        <taxon>Eukaryota</taxon>
        <taxon>Fungi</taxon>
        <taxon>Dikarya</taxon>
        <taxon>Ascomycota</taxon>
        <taxon>Pezizomycotina</taxon>
        <taxon>Eurotiomycetes</taxon>
        <taxon>Eurotiomycetidae</taxon>
        <taxon>Eurotiales</taxon>
        <taxon>Aspergillaceae</taxon>
        <taxon>Aspergillus</taxon>
        <taxon>Aspergillus subgen. Nidulantes</taxon>
    </lineage>
</organism>
<evidence type="ECO:0000256" key="1">
    <source>
        <dbReference type="SAM" id="MobiDB-lite"/>
    </source>
</evidence>
<sequence length="664" mass="74415">MTFPYLNPPNFNLILGDDPNTSQPTDDQRKEALEQSRKYWYKAAAIARHNQTVGLPPQAANPRFMLQHVPKPCVNPQETTSVTLGGSLDLSLAVEGRAHWKTEGPKDCGIADDKIGEARIFPIGISQPTGFNFANRSFYYWKGAQGQKIPYHNYLAVLTLGWCYIMSARAVELFKKGARMEYTGSKAPLWENLRDCQISGVDVRIDICTTDGDIALWWSTILAGSQGWRGILTSRSSKEKAREREFLTPWTLTGTAPVSFAIRGVGGLTANNPDQPLKAEEAFRALANFAHQYDLGDQFQIALTAAMTFPTHNFRRTIAQLPYPTRRSMRTPVLVQDQSVISKYWLEQFYDLSWYMTLSCDPDGLTSTLSGMFWEPGVPRSLASVWLHPILREVLDEEEIRAKPGIFEEPLAIICRIRRPTIAALWLGAVVSGLGRAILDEVDKVRQVPDEVTSAWTRALQGFLDIPGSGPYLDQQTQTISRADVFRLSRVVPIDGNNNPDSLTPLSPWSPPGRVNKTSCAPRIMLHSTCNRHHLRYCGWTWSKDGSGAPDTGLGLADTPRATQSEIDLAASVQPLDPPRWEFEDWIEEHEAEPFAEPTRPNSQSPTDLMDEVQFFPTLGEGETEEENLQWVRKYYTSDSGDGSGFDNDNHTEEDIDDQYVVVD</sequence>
<name>A0A0U5GMB9_ASPCI</name>